<dbReference type="Proteomes" id="UP000189677">
    <property type="component" value="Chromosome"/>
</dbReference>
<evidence type="ECO:0000313" key="6">
    <source>
        <dbReference type="Proteomes" id="UP000189677"/>
    </source>
</evidence>
<dbReference type="PANTHER" id="PTHR43792">
    <property type="entry name" value="GNAT FAMILY, PUTATIVE (AFU_ORTHOLOGUE AFUA_3G00765)-RELATED-RELATED"/>
    <property type="match status" value="1"/>
</dbReference>
<keyword evidence="2" id="KW-0012">Acyltransferase</keyword>
<proteinExistence type="inferred from homology"/>
<dbReference type="InterPro" id="IPR051531">
    <property type="entry name" value="N-acetyltransferase"/>
</dbReference>
<dbReference type="Gene3D" id="3.40.630.30">
    <property type="match status" value="1"/>
</dbReference>
<evidence type="ECO:0000256" key="3">
    <source>
        <dbReference type="ARBA" id="ARBA00038502"/>
    </source>
</evidence>
<name>A0A1U9QW60_STRNV</name>
<dbReference type="EMBL" id="CP018047">
    <property type="protein sequence ID" value="AQU68486.1"/>
    <property type="molecule type" value="Genomic_DNA"/>
</dbReference>
<keyword evidence="6" id="KW-1185">Reference proteome</keyword>
<dbReference type="InterPro" id="IPR016181">
    <property type="entry name" value="Acyl_CoA_acyltransferase"/>
</dbReference>
<evidence type="ECO:0000259" key="4">
    <source>
        <dbReference type="PROSITE" id="PS51186"/>
    </source>
</evidence>
<accession>A0A1U9QW60</accession>
<comment type="similarity">
    <text evidence="3">Belongs to the acetyltransferase family. RimJ subfamily.</text>
</comment>
<evidence type="ECO:0000256" key="2">
    <source>
        <dbReference type="ARBA" id="ARBA00023315"/>
    </source>
</evidence>
<dbReference type="OrthoDB" id="5242221at2"/>
<dbReference type="KEGG" id="snw:BBN63_21990"/>
<dbReference type="AlphaFoldDB" id="A0A1U9QW60"/>
<evidence type="ECO:0000313" key="5">
    <source>
        <dbReference type="EMBL" id="AQU68486.1"/>
    </source>
</evidence>
<dbReference type="Pfam" id="PF13302">
    <property type="entry name" value="Acetyltransf_3"/>
    <property type="match status" value="1"/>
</dbReference>
<dbReference type="PANTHER" id="PTHR43792:SF8">
    <property type="entry name" value="[RIBOSOMAL PROTEIN US5]-ALANINE N-ACETYLTRANSFERASE"/>
    <property type="match status" value="1"/>
</dbReference>
<dbReference type="GO" id="GO:0008999">
    <property type="term" value="F:protein-N-terminal-alanine acetyltransferase activity"/>
    <property type="evidence" value="ECO:0007669"/>
    <property type="project" value="TreeGrafter"/>
</dbReference>
<reference evidence="5 6" key="1">
    <citation type="submission" date="2016-11" db="EMBL/GenBank/DDBJ databases">
        <title>Complete genome sequence of Streptomyces niveus SCSIO 3406.</title>
        <authorList>
            <person name="Zhu Q."/>
            <person name="Cheng W."/>
            <person name="Song Y."/>
            <person name="Li Q."/>
            <person name="Ju J."/>
        </authorList>
    </citation>
    <scope>NUCLEOTIDE SEQUENCE [LARGE SCALE GENOMIC DNA]</scope>
    <source>
        <strain evidence="5 6">SCSIO 3406</strain>
    </source>
</reference>
<gene>
    <name evidence="5" type="ORF">BBN63_21990</name>
</gene>
<dbReference type="SUPFAM" id="SSF55729">
    <property type="entry name" value="Acyl-CoA N-acyltransferases (Nat)"/>
    <property type="match status" value="1"/>
</dbReference>
<evidence type="ECO:0000256" key="1">
    <source>
        <dbReference type="ARBA" id="ARBA00022679"/>
    </source>
</evidence>
<organism evidence="5 6">
    <name type="scientific">Streptomyces niveus</name>
    <name type="common">Streptomyces spheroides</name>
    <dbReference type="NCBI Taxonomy" id="193462"/>
    <lineage>
        <taxon>Bacteria</taxon>
        <taxon>Bacillati</taxon>
        <taxon>Actinomycetota</taxon>
        <taxon>Actinomycetes</taxon>
        <taxon>Kitasatosporales</taxon>
        <taxon>Streptomycetaceae</taxon>
        <taxon>Streptomyces</taxon>
    </lineage>
</organism>
<sequence>MVNDSLPFRPARAEDAGPLAEALLRNRDHMGPWSPYRTADYFTPEAQAHLLADPSALRWHFVDGRRVVGQATLSTLDLGPFRSAGLGYWVDAEYTGRGLATRAVEEVGRAALEDLGLHRIEASTMPSNTGSLRVLRKCGFDLIGTAPRYLHIDGAWRDHELFQRILHDGPPNTAP</sequence>
<dbReference type="PROSITE" id="PS51186">
    <property type="entry name" value="GNAT"/>
    <property type="match status" value="1"/>
</dbReference>
<protein>
    <submittedName>
        <fullName evidence="5">Alanine acetyltransferase</fullName>
    </submittedName>
</protein>
<keyword evidence="1 5" id="KW-0808">Transferase</keyword>
<dbReference type="RefSeq" id="WP_078077091.1">
    <property type="nucleotide sequence ID" value="NZ_CP018047.1"/>
</dbReference>
<dbReference type="GO" id="GO:0005737">
    <property type="term" value="C:cytoplasm"/>
    <property type="evidence" value="ECO:0007669"/>
    <property type="project" value="TreeGrafter"/>
</dbReference>
<dbReference type="InterPro" id="IPR000182">
    <property type="entry name" value="GNAT_dom"/>
</dbReference>
<feature type="domain" description="N-acetyltransferase" evidence="4">
    <location>
        <begin position="6"/>
        <end position="163"/>
    </location>
</feature>